<reference evidence="2 3" key="1">
    <citation type="submission" date="2021-08" db="EMBL/GenBank/DDBJ databases">
        <title>Collinsella faecalis sp. nov. isolated from swine faeces.</title>
        <authorList>
            <person name="Oh B.S."/>
            <person name="Lee J.H."/>
        </authorList>
    </citation>
    <scope>NUCLEOTIDE SEQUENCE [LARGE SCALE GENOMIC DNA]</scope>
    <source>
        <strain evidence="2 3">AGMB00827</strain>
    </source>
</reference>
<evidence type="ECO:0000313" key="3">
    <source>
        <dbReference type="Proteomes" id="UP000700908"/>
    </source>
</evidence>
<keyword evidence="3" id="KW-1185">Reference proteome</keyword>
<proteinExistence type="predicted"/>
<evidence type="ECO:0000313" key="2">
    <source>
        <dbReference type="EMBL" id="MBY4797797.1"/>
    </source>
</evidence>
<dbReference type="RefSeq" id="WP_222199508.1">
    <property type="nucleotide sequence ID" value="NZ_JAIMFO010000006.1"/>
</dbReference>
<name>A0ABS7MKK1_9ACTN</name>
<dbReference type="Proteomes" id="UP000700908">
    <property type="component" value="Unassembled WGS sequence"/>
</dbReference>
<dbReference type="InterPro" id="IPR007922">
    <property type="entry name" value="DciA-like"/>
</dbReference>
<sequence>MAHRSSSASEHSTFSLGDVAKKMAQDIYRQAKPKEQAQMDAARRRVLVFRAWNHVAQHTREGRHVTGLHYLPEDNVLVVYADAAAWAQELFMMREIIRARMAHYGVHISSIQVKTSRPGYVRPKTWASKPTNSQQKAPVLTTPLTQKEEKQLDQALSVVSDKRLREALKKAEKAHLEWKKSQKP</sequence>
<dbReference type="EMBL" id="JAIMFO010000006">
    <property type="protein sequence ID" value="MBY4797797.1"/>
    <property type="molecule type" value="Genomic_DNA"/>
</dbReference>
<comment type="caution">
    <text evidence="2">The sequence shown here is derived from an EMBL/GenBank/DDBJ whole genome shotgun (WGS) entry which is preliminary data.</text>
</comment>
<gene>
    <name evidence="2" type="ORF">K6V98_05445</name>
</gene>
<accession>A0ABS7MKK1</accession>
<organism evidence="2 3">
    <name type="scientific">Collinsella ureilytica</name>
    <dbReference type="NCBI Taxonomy" id="2869515"/>
    <lineage>
        <taxon>Bacteria</taxon>
        <taxon>Bacillati</taxon>
        <taxon>Actinomycetota</taxon>
        <taxon>Coriobacteriia</taxon>
        <taxon>Coriobacteriales</taxon>
        <taxon>Coriobacteriaceae</taxon>
        <taxon>Collinsella</taxon>
    </lineage>
</organism>
<evidence type="ECO:0000256" key="1">
    <source>
        <dbReference type="SAM" id="MobiDB-lite"/>
    </source>
</evidence>
<feature type="region of interest" description="Disordered" evidence="1">
    <location>
        <begin position="124"/>
        <end position="146"/>
    </location>
</feature>
<protein>
    <submittedName>
        <fullName evidence="2">DUF721 domain-containing protein</fullName>
    </submittedName>
</protein>
<dbReference type="Pfam" id="PF05258">
    <property type="entry name" value="DciA"/>
    <property type="match status" value="1"/>
</dbReference>